<dbReference type="EMBL" id="FOQD01000012">
    <property type="protein sequence ID" value="SFI78281.1"/>
    <property type="molecule type" value="Genomic_DNA"/>
</dbReference>
<evidence type="ECO:0000256" key="4">
    <source>
        <dbReference type="ARBA" id="ARBA00012076"/>
    </source>
</evidence>
<name>A0A1I3L0N1_9PLAN</name>
<evidence type="ECO:0000256" key="7">
    <source>
        <dbReference type="ARBA" id="ARBA00023002"/>
    </source>
</evidence>
<protein>
    <recommendedName>
        <fullName evidence="4">enoyl-CoA hydratase</fullName>
        <ecNumber evidence="4">4.2.1.17</ecNumber>
    </recommendedName>
</protein>
<evidence type="ECO:0000259" key="14">
    <source>
        <dbReference type="Pfam" id="PF02737"/>
    </source>
</evidence>
<keyword evidence="11" id="KW-0511">Multifunctional enzyme</keyword>
<dbReference type="Gene3D" id="3.90.226.10">
    <property type="entry name" value="2-enoyl-CoA Hydratase, Chain A, domain 1"/>
    <property type="match status" value="1"/>
</dbReference>
<dbReference type="FunFam" id="3.40.50.720:FF:000009">
    <property type="entry name" value="Fatty oxidation complex, alpha subunit"/>
    <property type="match status" value="1"/>
</dbReference>
<dbReference type="EC" id="4.2.1.17" evidence="4"/>
<keyword evidence="7" id="KW-0560">Oxidoreductase</keyword>
<dbReference type="STRING" id="1576369.SAMN05421753_112102"/>
<proteinExistence type="inferred from homology"/>
<keyword evidence="10" id="KW-0456">Lyase</keyword>
<evidence type="ECO:0000256" key="3">
    <source>
        <dbReference type="ARBA" id="ARBA00008750"/>
    </source>
</evidence>
<evidence type="ECO:0000313" key="16">
    <source>
        <dbReference type="Proteomes" id="UP000199518"/>
    </source>
</evidence>
<dbReference type="InterPro" id="IPR006176">
    <property type="entry name" value="3-OHacyl-CoA_DH_NAD-bd"/>
</dbReference>
<keyword evidence="16" id="KW-1185">Reference proteome</keyword>
<dbReference type="PANTHER" id="PTHR43612">
    <property type="entry name" value="TRIFUNCTIONAL ENZYME SUBUNIT ALPHA"/>
    <property type="match status" value="1"/>
</dbReference>
<comment type="similarity">
    <text evidence="3">In the N-terminal section; belongs to the enoyl-CoA hydratase/isomerase family.</text>
</comment>
<feature type="domain" description="3-hydroxyacyl-CoA dehydrogenase NAD binding" evidence="14">
    <location>
        <begin position="321"/>
        <end position="498"/>
    </location>
</feature>
<dbReference type="InterPro" id="IPR006108">
    <property type="entry name" value="3HC_DH_C"/>
</dbReference>
<dbReference type="SUPFAM" id="SSF52096">
    <property type="entry name" value="ClpP/crotonase"/>
    <property type="match status" value="1"/>
</dbReference>
<evidence type="ECO:0000256" key="10">
    <source>
        <dbReference type="ARBA" id="ARBA00023239"/>
    </source>
</evidence>
<keyword evidence="9" id="KW-0443">Lipid metabolism</keyword>
<dbReference type="GO" id="GO:0006635">
    <property type="term" value="P:fatty acid beta-oxidation"/>
    <property type="evidence" value="ECO:0007669"/>
    <property type="project" value="UniProtKB-UniPathway"/>
</dbReference>
<dbReference type="GO" id="GO:0070403">
    <property type="term" value="F:NAD+ binding"/>
    <property type="evidence" value="ECO:0007669"/>
    <property type="project" value="InterPro"/>
</dbReference>
<dbReference type="Gene3D" id="3.40.50.720">
    <property type="entry name" value="NAD(P)-binding Rossmann-like Domain"/>
    <property type="match status" value="1"/>
</dbReference>
<dbReference type="CDD" id="cd06558">
    <property type="entry name" value="crotonase-like"/>
    <property type="match status" value="1"/>
</dbReference>
<dbReference type="SUPFAM" id="SSF48179">
    <property type="entry name" value="6-phosphogluconate dehydrogenase C-terminal domain-like"/>
    <property type="match status" value="2"/>
</dbReference>
<keyword evidence="8" id="KW-0520">NAD</keyword>
<evidence type="ECO:0000256" key="2">
    <source>
        <dbReference type="ARBA" id="ARBA00007005"/>
    </source>
</evidence>
<dbReference type="UniPathway" id="UPA00659"/>
<gene>
    <name evidence="15" type="ORF">SAMN05421753_112102</name>
</gene>
<dbReference type="InterPro" id="IPR029045">
    <property type="entry name" value="ClpP/crotonase-like_dom_sf"/>
</dbReference>
<dbReference type="SUPFAM" id="SSF51735">
    <property type="entry name" value="NAD(P)-binding Rossmann-fold domains"/>
    <property type="match status" value="1"/>
</dbReference>
<evidence type="ECO:0000313" key="15">
    <source>
        <dbReference type="EMBL" id="SFI78281.1"/>
    </source>
</evidence>
<organism evidence="15 16">
    <name type="scientific">Planctomicrobium piriforme</name>
    <dbReference type="NCBI Taxonomy" id="1576369"/>
    <lineage>
        <taxon>Bacteria</taxon>
        <taxon>Pseudomonadati</taxon>
        <taxon>Planctomycetota</taxon>
        <taxon>Planctomycetia</taxon>
        <taxon>Planctomycetales</taxon>
        <taxon>Planctomycetaceae</taxon>
        <taxon>Planctomicrobium</taxon>
    </lineage>
</organism>
<dbReference type="RefSeq" id="WP_092051870.1">
    <property type="nucleotide sequence ID" value="NZ_FOQD01000012.1"/>
</dbReference>
<dbReference type="OrthoDB" id="9771883at2"/>
<dbReference type="InterPro" id="IPR001753">
    <property type="entry name" value="Enoyl-CoA_hydra/iso"/>
</dbReference>
<comment type="similarity">
    <text evidence="2">In the central section; belongs to the 3-hydroxyacyl-CoA dehydrogenase family.</text>
</comment>
<comment type="pathway">
    <text evidence="1">Lipid metabolism; fatty acid beta-oxidation.</text>
</comment>
<evidence type="ECO:0000256" key="6">
    <source>
        <dbReference type="ARBA" id="ARBA00022963"/>
    </source>
</evidence>
<dbReference type="Proteomes" id="UP000199518">
    <property type="component" value="Unassembled WGS sequence"/>
</dbReference>
<dbReference type="FunFam" id="3.90.226.10:FF:000011">
    <property type="entry name" value="Fatty acid oxidation complex subunit alpha"/>
    <property type="match status" value="1"/>
</dbReference>
<evidence type="ECO:0000256" key="11">
    <source>
        <dbReference type="ARBA" id="ARBA00023268"/>
    </source>
</evidence>
<dbReference type="Pfam" id="PF00378">
    <property type="entry name" value="ECH_1"/>
    <property type="match status" value="1"/>
</dbReference>
<dbReference type="GO" id="GO:0004300">
    <property type="term" value="F:enoyl-CoA hydratase activity"/>
    <property type="evidence" value="ECO:0007669"/>
    <property type="project" value="UniProtKB-EC"/>
</dbReference>
<dbReference type="InterPro" id="IPR050136">
    <property type="entry name" value="FA_oxidation_alpha_subunit"/>
</dbReference>
<evidence type="ECO:0000256" key="8">
    <source>
        <dbReference type="ARBA" id="ARBA00023027"/>
    </source>
</evidence>
<evidence type="ECO:0000256" key="9">
    <source>
        <dbReference type="ARBA" id="ARBA00023098"/>
    </source>
</evidence>
<dbReference type="GO" id="GO:0016509">
    <property type="term" value="F:long-chain (3S)-3-hydroxyacyl-CoA dehydrogenase (NAD+) activity"/>
    <property type="evidence" value="ECO:0007669"/>
    <property type="project" value="TreeGrafter"/>
</dbReference>
<evidence type="ECO:0000256" key="12">
    <source>
        <dbReference type="ARBA" id="ARBA00049556"/>
    </source>
</evidence>
<feature type="domain" description="3-hydroxyacyl-CoA dehydrogenase C-terminal" evidence="13">
    <location>
        <begin position="501"/>
        <end position="594"/>
    </location>
</feature>
<dbReference type="InterPro" id="IPR036291">
    <property type="entry name" value="NAD(P)-bd_dom_sf"/>
</dbReference>
<evidence type="ECO:0000256" key="1">
    <source>
        <dbReference type="ARBA" id="ARBA00005005"/>
    </source>
</evidence>
<evidence type="ECO:0000256" key="5">
    <source>
        <dbReference type="ARBA" id="ARBA00022832"/>
    </source>
</evidence>
<keyword evidence="6" id="KW-0442">Lipid degradation</keyword>
<keyword evidence="5" id="KW-0276">Fatty acid metabolism</keyword>
<dbReference type="Gene3D" id="1.10.1040.50">
    <property type="match status" value="1"/>
</dbReference>
<dbReference type="Pfam" id="PF00725">
    <property type="entry name" value="3HCDH"/>
    <property type="match status" value="1"/>
</dbReference>
<dbReference type="InterPro" id="IPR008927">
    <property type="entry name" value="6-PGluconate_DH-like_C_sf"/>
</dbReference>
<dbReference type="Pfam" id="PF02737">
    <property type="entry name" value="3HCDH_N"/>
    <property type="match status" value="1"/>
</dbReference>
<sequence>MLGLKNFKLQVDSHEVLTATLDVPDRPLNVFDDSVLHDLDEIVRYVRLGEGRNVRMVVFRSGKPAGFLAGADIHRLQAIENERECDWILEQGQKLFSSIEELSVPTLAVVHGACVGGGMEFVLACKYRLAVNDPATRMGLPEVKLGLIPAWGGTQRLPKRVGVSTALPMMLEGKTLTAKEALNVGLVDGLISSSQAEEEIEAFVQQRLHGGGSQTPSRGWISWLIDSNPLGRSLAINQARKATAKLSRQYPALKKIIDAVEIGLKSSDVSEAGLAAERKAFTELLLGDVSPNLIDLFLLQEKAKKTSTWTELAEPLPVKRIAVIGAGTMGAGIAQLAAAKGYSVLLQDVKEEFVNKGMETIRSLFAKATSKGAISKADAEQAISRLQTRVDWGASDDVDLMIEAIVERLEIKQAVFAKADELLPNRAVLASNTSALPIDDMAKATQRPEKVGGLHFFNPVHKMPLVEVVRGAATSDETIATLVGVAKRLGKVPVVVKQSPGFLVNRILFPYLDESARLVTEGFAITDIDREAKKFGMPMGPLELLDVVGIDVALDVSKTLSPLAQQSTPSPALFQNMVAAGNKGQKTGSGFYNWHNGKRGPAIIPNDPSILTERVVLPDWNIGGETFGTIQQRLILAMLNEAQKCLVEQVVTEPWMVDLGMVLGTGFAPFRGGPMKCIDRWGAIHVKDRLQLLSQNCGPRFTPSSGFEPHLLAHETAMESTT</sequence>
<accession>A0A1I3L0N1</accession>
<comment type="catalytic activity">
    <reaction evidence="12">
        <text>a (3S)-3-hydroxyacyl-CoA + NAD(+) = a 3-oxoacyl-CoA + NADH + H(+)</text>
        <dbReference type="Rhea" id="RHEA:22432"/>
        <dbReference type="ChEBI" id="CHEBI:15378"/>
        <dbReference type="ChEBI" id="CHEBI:57318"/>
        <dbReference type="ChEBI" id="CHEBI:57540"/>
        <dbReference type="ChEBI" id="CHEBI:57945"/>
        <dbReference type="ChEBI" id="CHEBI:90726"/>
        <dbReference type="EC" id="1.1.1.35"/>
    </reaction>
</comment>
<dbReference type="PANTHER" id="PTHR43612:SF3">
    <property type="entry name" value="TRIFUNCTIONAL ENZYME SUBUNIT ALPHA, MITOCHONDRIAL"/>
    <property type="match status" value="1"/>
</dbReference>
<evidence type="ECO:0000259" key="13">
    <source>
        <dbReference type="Pfam" id="PF00725"/>
    </source>
</evidence>
<reference evidence="16" key="1">
    <citation type="submission" date="2016-10" db="EMBL/GenBank/DDBJ databases">
        <authorList>
            <person name="Varghese N."/>
            <person name="Submissions S."/>
        </authorList>
    </citation>
    <scope>NUCLEOTIDE SEQUENCE [LARGE SCALE GENOMIC DNA]</scope>
    <source>
        <strain evidence="16">DSM 26348</strain>
    </source>
</reference>
<dbReference type="AlphaFoldDB" id="A0A1I3L0N1"/>